<proteinExistence type="predicted"/>
<organism evidence="1 2">
    <name type="scientific">Phakopsora pachyrhizi</name>
    <name type="common">Asian soybean rust disease fungus</name>
    <dbReference type="NCBI Taxonomy" id="170000"/>
    <lineage>
        <taxon>Eukaryota</taxon>
        <taxon>Fungi</taxon>
        <taxon>Dikarya</taxon>
        <taxon>Basidiomycota</taxon>
        <taxon>Pucciniomycotina</taxon>
        <taxon>Pucciniomycetes</taxon>
        <taxon>Pucciniales</taxon>
        <taxon>Phakopsoraceae</taxon>
        <taxon>Phakopsora</taxon>
    </lineage>
</organism>
<accession>A0AAV0ALI1</accession>
<keyword evidence="2" id="KW-1185">Reference proteome</keyword>
<evidence type="ECO:0000313" key="1">
    <source>
        <dbReference type="EMBL" id="CAH7668722.1"/>
    </source>
</evidence>
<reference evidence="1" key="1">
    <citation type="submission" date="2022-06" db="EMBL/GenBank/DDBJ databases">
        <authorList>
            <consortium name="SYNGENTA / RWTH Aachen University"/>
        </authorList>
    </citation>
    <scope>NUCLEOTIDE SEQUENCE</scope>
</reference>
<name>A0AAV0ALI1_PHAPC</name>
<dbReference type="EMBL" id="CALTRL010000587">
    <property type="protein sequence ID" value="CAH7668722.1"/>
    <property type="molecule type" value="Genomic_DNA"/>
</dbReference>
<dbReference type="AlphaFoldDB" id="A0AAV0ALI1"/>
<gene>
    <name evidence="1" type="ORF">PPACK8108_LOCUS3264</name>
</gene>
<dbReference type="Proteomes" id="UP001153365">
    <property type="component" value="Unassembled WGS sequence"/>
</dbReference>
<protein>
    <submittedName>
        <fullName evidence="1">Uncharacterized protein</fullName>
    </submittedName>
</protein>
<sequence length="131" mass="14144">MMLDMISPPPEKLDEYNFTFRRLISIQAYISFLSDICVASGYAHTRAASGILSVFTRPEESDTISYLGALQQVVLWEHILVKANAPKPWPESTGTATINSASGADSSATLLIPMASMVGNEMESDASITAN</sequence>
<comment type="caution">
    <text evidence="1">The sequence shown here is derived from an EMBL/GenBank/DDBJ whole genome shotgun (WGS) entry which is preliminary data.</text>
</comment>
<evidence type="ECO:0000313" key="2">
    <source>
        <dbReference type="Proteomes" id="UP001153365"/>
    </source>
</evidence>